<evidence type="ECO:0000259" key="6">
    <source>
        <dbReference type="PROSITE" id="PS50110"/>
    </source>
</evidence>
<evidence type="ECO:0000256" key="4">
    <source>
        <dbReference type="PROSITE-ProRule" id="PRU00169"/>
    </source>
</evidence>
<comment type="caution">
    <text evidence="7">The sequence shown here is derived from an EMBL/GenBank/DDBJ whole genome shotgun (WGS) entry which is preliminary data.</text>
</comment>
<dbReference type="RefSeq" id="WP_378134504.1">
    <property type="nucleotide sequence ID" value="NZ_JBHSMI010000026.1"/>
</dbReference>
<name>A0ABW0HWP8_9BACL</name>
<dbReference type="InterPro" id="IPR009057">
    <property type="entry name" value="Homeodomain-like_sf"/>
</dbReference>
<keyword evidence="1" id="KW-0805">Transcription regulation</keyword>
<evidence type="ECO:0000313" key="7">
    <source>
        <dbReference type="EMBL" id="MFC5404307.1"/>
    </source>
</evidence>
<evidence type="ECO:0000259" key="5">
    <source>
        <dbReference type="PROSITE" id="PS01124"/>
    </source>
</evidence>
<evidence type="ECO:0000256" key="2">
    <source>
        <dbReference type="ARBA" id="ARBA00023125"/>
    </source>
</evidence>
<dbReference type="SUPFAM" id="SSF52172">
    <property type="entry name" value="CheY-like"/>
    <property type="match status" value="1"/>
</dbReference>
<dbReference type="SMART" id="SM00448">
    <property type="entry name" value="REC"/>
    <property type="match status" value="1"/>
</dbReference>
<dbReference type="PRINTS" id="PR00032">
    <property type="entry name" value="HTHARAC"/>
</dbReference>
<keyword evidence="3" id="KW-0804">Transcription</keyword>
<sequence length="547" mass="62726">MYRLLIVDDEPFIVSGLVGTVKEEEAWGLEVHGAESAKEALEKLERYKFDIVMTDINMPEMDGLQLHQEIVKRWPHCKVIFLTGYNDFGYAIEALRHQAVDYVLKTDGDEAFLSAIGKAVAQLEQSIEAEKMMKQAKEQLRLALPALQQQYLAQLMRGEVRALRLLERQCAELQLPLQPQQKVLLVAGRIDGWQEELSLSDRVLLVYAVQNIFSEWLSARMKLIAYLPDGSRLAWLLQPACAGSFVSEETWTSSIRFVSQMLEQVQTTCRELLKLPVSFAVAGDAVLWSEAPNKLDRLYRLLNRSFGTGTEVILRESVSDRDEMRNDEAWELISLRRRIAMLEERLNQGDGESVVQELDGLIEELTDMPDAFRVTAYYSIVTALTVYAMREQYIDGLAGQLDLNKLYRLEAYGSWIAAMRDVRLLAELIREIKAQDKQQNEHELIRKVRVYIDEHLDSSLSVTSIGDYVAFSPSYLSRVYKQLSGKSLAETIMEARLLKARQLLLETDMKVQDITSAVGFESAAYFIRFFRKYTNMTPMEYREAHRT</sequence>
<dbReference type="Pfam" id="PF12833">
    <property type="entry name" value="HTH_18"/>
    <property type="match status" value="1"/>
</dbReference>
<keyword evidence="4" id="KW-0597">Phosphoprotein</keyword>
<dbReference type="SMART" id="SM00342">
    <property type="entry name" value="HTH_ARAC"/>
    <property type="match status" value="1"/>
</dbReference>
<dbReference type="PANTHER" id="PTHR43280:SF28">
    <property type="entry name" value="HTH-TYPE TRANSCRIPTIONAL ACTIVATOR RHAS"/>
    <property type="match status" value="1"/>
</dbReference>
<dbReference type="PROSITE" id="PS50110">
    <property type="entry name" value="RESPONSE_REGULATORY"/>
    <property type="match status" value="1"/>
</dbReference>
<proteinExistence type="predicted"/>
<dbReference type="SUPFAM" id="SSF46689">
    <property type="entry name" value="Homeodomain-like"/>
    <property type="match status" value="2"/>
</dbReference>
<feature type="modified residue" description="4-aspartylphosphate" evidence="4">
    <location>
        <position position="55"/>
    </location>
</feature>
<dbReference type="PROSITE" id="PS01124">
    <property type="entry name" value="HTH_ARAC_FAMILY_2"/>
    <property type="match status" value="1"/>
</dbReference>
<dbReference type="InterPro" id="IPR001789">
    <property type="entry name" value="Sig_transdc_resp-reg_receiver"/>
</dbReference>
<evidence type="ECO:0000256" key="1">
    <source>
        <dbReference type="ARBA" id="ARBA00023015"/>
    </source>
</evidence>
<keyword evidence="2" id="KW-0238">DNA-binding</keyword>
<feature type="domain" description="HTH araC/xylS-type" evidence="5">
    <location>
        <begin position="446"/>
        <end position="544"/>
    </location>
</feature>
<dbReference type="Gene3D" id="3.40.50.2300">
    <property type="match status" value="1"/>
</dbReference>
<gene>
    <name evidence="7" type="ORF">ACFPOF_16325</name>
</gene>
<evidence type="ECO:0000313" key="8">
    <source>
        <dbReference type="Proteomes" id="UP001596113"/>
    </source>
</evidence>
<dbReference type="Gene3D" id="1.10.10.60">
    <property type="entry name" value="Homeodomain-like"/>
    <property type="match status" value="2"/>
</dbReference>
<reference evidence="8" key="1">
    <citation type="journal article" date="2019" name="Int. J. Syst. Evol. Microbiol.">
        <title>The Global Catalogue of Microorganisms (GCM) 10K type strain sequencing project: providing services to taxonomists for standard genome sequencing and annotation.</title>
        <authorList>
            <consortium name="The Broad Institute Genomics Platform"/>
            <consortium name="The Broad Institute Genome Sequencing Center for Infectious Disease"/>
            <person name="Wu L."/>
            <person name="Ma J."/>
        </authorList>
    </citation>
    <scope>NUCLEOTIDE SEQUENCE [LARGE SCALE GENOMIC DNA]</scope>
    <source>
        <strain evidence="8">CGMCC 1.18575</strain>
    </source>
</reference>
<feature type="domain" description="Response regulatory" evidence="6">
    <location>
        <begin position="3"/>
        <end position="120"/>
    </location>
</feature>
<dbReference type="EMBL" id="JBHSMI010000026">
    <property type="protein sequence ID" value="MFC5404307.1"/>
    <property type="molecule type" value="Genomic_DNA"/>
</dbReference>
<dbReference type="CDD" id="cd17536">
    <property type="entry name" value="REC_YesN-like"/>
    <property type="match status" value="1"/>
</dbReference>
<dbReference type="InterPro" id="IPR018060">
    <property type="entry name" value="HTH_AraC"/>
</dbReference>
<organism evidence="7 8">
    <name type="scientific">Cohnella soli</name>
    <dbReference type="NCBI Taxonomy" id="425005"/>
    <lineage>
        <taxon>Bacteria</taxon>
        <taxon>Bacillati</taxon>
        <taxon>Bacillota</taxon>
        <taxon>Bacilli</taxon>
        <taxon>Bacillales</taxon>
        <taxon>Paenibacillaceae</taxon>
        <taxon>Cohnella</taxon>
    </lineage>
</organism>
<dbReference type="InterPro" id="IPR020449">
    <property type="entry name" value="Tscrpt_reg_AraC-type_HTH"/>
</dbReference>
<evidence type="ECO:0000256" key="3">
    <source>
        <dbReference type="ARBA" id="ARBA00023163"/>
    </source>
</evidence>
<dbReference type="Pfam" id="PF00072">
    <property type="entry name" value="Response_reg"/>
    <property type="match status" value="1"/>
</dbReference>
<dbReference type="PANTHER" id="PTHR43280">
    <property type="entry name" value="ARAC-FAMILY TRANSCRIPTIONAL REGULATOR"/>
    <property type="match status" value="1"/>
</dbReference>
<dbReference type="InterPro" id="IPR011006">
    <property type="entry name" value="CheY-like_superfamily"/>
</dbReference>
<dbReference type="PROSITE" id="PS00041">
    <property type="entry name" value="HTH_ARAC_FAMILY_1"/>
    <property type="match status" value="1"/>
</dbReference>
<accession>A0ABW0HWP8</accession>
<dbReference type="InterPro" id="IPR018062">
    <property type="entry name" value="HTH_AraC-typ_CS"/>
</dbReference>
<keyword evidence="8" id="KW-1185">Reference proteome</keyword>
<dbReference type="Proteomes" id="UP001596113">
    <property type="component" value="Unassembled WGS sequence"/>
</dbReference>
<protein>
    <submittedName>
        <fullName evidence="7">Response regulator</fullName>
    </submittedName>
</protein>